<evidence type="ECO:0000256" key="2">
    <source>
        <dbReference type="ARBA" id="ARBA00022857"/>
    </source>
</evidence>
<dbReference type="GO" id="GO:0004806">
    <property type="term" value="F:triacylglycerol lipase activity"/>
    <property type="evidence" value="ECO:0007669"/>
    <property type="project" value="TreeGrafter"/>
</dbReference>
<dbReference type="PROSITE" id="PS00061">
    <property type="entry name" value="ADH_SHORT"/>
    <property type="match status" value="1"/>
</dbReference>
<dbReference type="PANTHER" id="PTHR44169:SF6">
    <property type="entry name" value="NADPH-DEPENDENT 1-ACYLDIHYDROXYACETONE PHOSPHATE REDUCTASE"/>
    <property type="match status" value="1"/>
</dbReference>
<sequence length="333" mass="34773">MSPSQKLNVLITGCSPGGMGAALAVEFHNAGHHVYATARNPSKLSPLAEQGIQTLTLDITSPSSIESAVSAVTATLPPTRGLDILINNAAGSYTMPVVDANLSAARDLFDINVWAHIAVTQAFLPLILRATNPPPNPNSNPTTTTPTKATTTTPFAPLIVNHTSVGSVTALPFQGIYNASKAALAMLTATMRMELAPLGVRVVDLKTAGVRTNIIANNSFNNNTTTTTGGEENGGGARLPAGSVFAPVREEVERIMSQEGLKERGVTAEQWAAEVVGVLLGRSVPAEVWRGESALMARMATAIPCGLAEEVVKRVTGMGAVEEGFRKVKAREG</sequence>
<dbReference type="Pfam" id="PF00106">
    <property type="entry name" value="adh_short"/>
    <property type="match status" value="2"/>
</dbReference>
<keyword evidence="3" id="KW-0560">Oxidoreductase</keyword>
<evidence type="ECO:0000313" key="5">
    <source>
        <dbReference type="EMBL" id="KAK3292866.1"/>
    </source>
</evidence>
<reference evidence="5" key="1">
    <citation type="journal article" date="2023" name="Mol. Phylogenet. Evol.">
        <title>Genome-scale phylogeny and comparative genomics of the fungal order Sordariales.</title>
        <authorList>
            <person name="Hensen N."/>
            <person name="Bonometti L."/>
            <person name="Westerberg I."/>
            <person name="Brannstrom I.O."/>
            <person name="Guillou S."/>
            <person name="Cros-Aarteil S."/>
            <person name="Calhoun S."/>
            <person name="Haridas S."/>
            <person name="Kuo A."/>
            <person name="Mondo S."/>
            <person name="Pangilinan J."/>
            <person name="Riley R."/>
            <person name="LaButti K."/>
            <person name="Andreopoulos B."/>
            <person name="Lipzen A."/>
            <person name="Chen C."/>
            <person name="Yan M."/>
            <person name="Daum C."/>
            <person name="Ng V."/>
            <person name="Clum A."/>
            <person name="Steindorff A."/>
            <person name="Ohm R.A."/>
            <person name="Martin F."/>
            <person name="Silar P."/>
            <person name="Natvig D.O."/>
            <person name="Lalanne C."/>
            <person name="Gautier V."/>
            <person name="Ament-Velasquez S.L."/>
            <person name="Kruys A."/>
            <person name="Hutchinson M.I."/>
            <person name="Powell A.J."/>
            <person name="Barry K."/>
            <person name="Miller A.N."/>
            <person name="Grigoriev I.V."/>
            <person name="Debuchy R."/>
            <person name="Gladieux P."/>
            <person name="Hiltunen Thoren M."/>
            <person name="Johannesson H."/>
        </authorList>
    </citation>
    <scope>NUCLEOTIDE SEQUENCE</scope>
    <source>
        <strain evidence="5">CBS 168.71</strain>
    </source>
</reference>
<dbReference type="SUPFAM" id="SSF51735">
    <property type="entry name" value="NAD(P)-binding Rossmann-fold domains"/>
    <property type="match status" value="1"/>
</dbReference>
<evidence type="ECO:0000256" key="4">
    <source>
        <dbReference type="RuleBase" id="RU000363"/>
    </source>
</evidence>
<keyword evidence="6" id="KW-1185">Reference proteome</keyword>
<dbReference type="GO" id="GO:0019433">
    <property type="term" value="P:triglyceride catabolic process"/>
    <property type="evidence" value="ECO:0007669"/>
    <property type="project" value="TreeGrafter"/>
</dbReference>
<dbReference type="GO" id="GO:0005811">
    <property type="term" value="C:lipid droplet"/>
    <property type="evidence" value="ECO:0007669"/>
    <property type="project" value="TreeGrafter"/>
</dbReference>
<evidence type="ECO:0000256" key="3">
    <source>
        <dbReference type="ARBA" id="ARBA00023002"/>
    </source>
</evidence>
<dbReference type="InterPro" id="IPR036291">
    <property type="entry name" value="NAD(P)-bd_dom_sf"/>
</dbReference>
<dbReference type="AlphaFoldDB" id="A0AAE0HC34"/>
<dbReference type="EMBL" id="JAUEPN010000006">
    <property type="protein sequence ID" value="KAK3292866.1"/>
    <property type="molecule type" value="Genomic_DNA"/>
</dbReference>
<dbReference type="InterPro" id="IPR002347">
    <property type="entry name" value="SDR_fam"/>
</dbReference>
<dbReference type="PRINTS" id="PR00080">
    <property type="entry name" value="SDRFAMILY"/>
</dbReference>
<gene>
    <name evidence="5" type="ORF">B0H64DRAFT_476501</name>
</gene>
<comment type="similarity">
    <text evidence="1 4">Belongs to the short-chain dehydrogenases/reductases (SDR) family.</text>
</comment>
<keyword evidence="2" id="KW-0521">NADP</keyword>
<dbReference type="RefSeq" id="XP_062656380.1">
    <property type="nucleotide sequence ID" value="XM_062808153.1"/>
</dbReference>
<accession>A0AAE0HC34</accession>
<name>A0AAE0HC34_9PEZI</name>
<evidence type="ECO:0000313" key="6">
    <source>
        <dbReference type="Proteomes" id="UP001278766"/>
    </source>
</evidence>
<dbReference type="GO" id="GO:0000140">
    <property type="term" value="F:acylglycerone-phosphate reductase (NADP+) activity"/>
    <property type="evidence" value="ECO:0007669"/>
    <property type="project" value="TreeGrafter"/>
</dbReference>
<evidence type="ECO:0008006" key="7">
    <source>
        <dbReference type="Google" id="ProtNLM"/>
    </source>
</evidence>
<proteinExistence type="inferred from homology"/>
<dbReference type="PRINTS" id="PR00081">
    <property type="entry name" value="GDHRDH"/>
</dbReference>
<dbReference type="GO" id="GO:0006654">
    <property type="term" value="P:phosphatidic acid biosynthetic process"/>
    <property type="evidence" value="ECO:0007669"/>
    <property type="project" value="TreeGrafter"/>
</dbReference>
<dbReference type="Proteomes" id="UP001278766">
    <property type="component" value="Unassembled WGS sequence"/>
</dbReference>
<reference evidence="5" key="2">
    <citation type="submission" date="2023-06" db="EMBL/GenBank/DDBJ databases">
        <authorList>
            <consortium name="Lawrence Berkeley National Laboratory"/>
            <person name="Haridas S."/>
            <person name="Hensen N."/>
            <person name="Bonometti L."/>
            <person name="Westerberg I."/>
            <person name="Brannstrom I.O."/>
            <person name="Guillou S."/>
            <person name="Cros-Aarteil S."/>
            <person name="Calhoun S."/>
            <person name="Kuo A."/>
            <person name="Mondo S."/>
            <person name="Pangilinan J."/>
            <person name="Riley R."/>
            <person name="Labutti K."/>
            <person name="Andreopoulos B."/>
            <person name="Lipzen A."/>
            <person name="Chen C."/>
            <person name="Yanf M."/>
            <person name="Daum C."/>
            <person name="Ng V."/>
            <person name="Clum A."/>
            <person name="Steindorff A."/>
            <person name="Ohm R."/>
            <person name="Martin F."/>
            <person name="Silar P."/>
            <person name="Natvig D."/>
            <person name="Lalanne C."/>
            <person name="Gautier V."/>
            <person name="Ament-Velasquez S.L."/>
            <person name="Kruys A."/>
            <person name="Hutchinson M.I."/>
            <person name="Powell A.J."/>
            <person name="Barry K."/>
            <person name="Miller A.N."/>
            <person name="Grigoriev I.V."/>
            <person name="Debuchy R."/>
            <person name="Gladieux P."/>
            <person name="Thoren M.H."/>
            <person name="Johannesson H."/>
        </authorList>
    </citation>
    <scope>NUCLEOTIDE SEQUENCE</scope>
    <source>
        <strain evidence="5">CBS 168.71</strain>
    </source>
</reference>
<organism evidence="5 6">
    <name type="scientific">Chaetomium fimeti</name>
    <dbReference type="NCBI Taxonomy" id="1854472"/>
    <lineage>
        <taxon>Eukaryota</taxon>
        <taxon>Fungi</taxon>
        <taxon>Dikarya</taxon>
        <taxon>Ascomycota</taxon>
        <taxon>Pezizomycotina</taxon>
        <taxon>Sordariomycetes</taxon>
        <taxon>Sordariomycetidae</taxon>
        <taxon>Sordariales</taxon>
        <taxon>Chaetomiaceae</taxon>
        <taxon>Chaetomium</taxon>
    </lineage>
</organism>
<dbReference type="InterPro" id="IPR020904">
    <property type="entry name" value="Sc_DH/Rdtase_CS"/>
</dbReference>
<dbReference type="GeneID" id="87845101"/>
<dbReference type="Gene3D" id="3.40.50.720">
    <property type="entry name" value="NAD(P)-binding Rossmann-like Domain"/>
    <property type="match status" value="1"/>
</dbReference>
<dbReference type="GO" id="GO:0005783">
    <property type="term" value="C:endoplasmic reticulum"/>
    <property type="evidence" value="ECO:0007669"/>
    <property type="project" value="TreeGrafter"/>
</dbReference>
<dbReference type="PANTHER" id="PTHR44169">
    <property type="entry name" value="NADPH-DEPENDENT 1-ACYLDIHYDROXYACETONE PHOSPHATE REDUCTASE"/>
    <property type="match status" value="1"/>
</dbReference>
<comment type="caution">
    <text evidence="5">The sequence shown here is derived from an EMBL/GenBank/DDBJ whole genome shotgun (WGS) entry which is preliminary data.</text>
</comment>
<protein>
    <recommendedName>
        <fullName evidence="7">NAD(P)-binding protein</fullName>
    </recommendedName>
</protein>
<evidence type="ECO:0000256" key="1">
    <source>
        <dbReference type="ARBA" id="ARBA00006484"/>
    </source>
</evidence>